<dbReference type="CDD" id="cd01651">
    <property type="entry name" value="RT_G2_intron"/>
    <property type="match status" value="1"/>
</dbReference>
<dbReference type="PANTHER" id="PTHR34047">
    <property type="entry name" value="NUCLEAR INTRON MATURASE 1, MITOCHONDRIAL-RELATED"/>
    <property type="match status" value="1"/>
</dbReference>
<name>A0A084Y4U8_9PROT</name>
<dbReference type="Pfam" id="PF00078">
    <property type="entry name" value="RVT_1"/>
    <property type="match status" value="1"/>
</dbReference>
<evidence type="ECO:0000313" key="3">
    <source>
        <dbReference type="EMBL" id="KFB69742.1"/>
    </source>
</evidence>
<sequence>MKRLAISLEQLAERSNLALATWKAARGKRQRPPVARFLGELDARLDRLAASILNGEAPQGQYTSFTIHDPKRRVIHAACFADRVLQHAILNLAEPRFETMLVDSSYACRPGKGVHAAARQVQRNLQRFAWRVQVDVDGYFPSIDHACLKALLARRFKGDGFLALLGRIIDAGGNAGRGLPIGSLTSQHFANAYLDAADRWLLEDRRVRAHVRYMDDTLWWCDSRAEAQATLGEWSDFLWRERRLRLKPSAAIAHSRAGVVWCGYRVHQALILPSRRKLARYRRHARRLEAAWAEGLLTAAELQRAGANTLAPLAHSHSLGFRQGVWQQRPSIYDATDRE</sequence>
<reference evidence="3 4" key="1">
    <citation type="submission" date="2014-07" db="EMBL/GenBank/DDBJ databases">
        <title>Expanding our view of genomic diversity in Candidatus Accumulibacter clades.</title>
        <authorList>
            <person name="Skennerton C.T."/>
            <person name="Barr J.J."/>
            <person name="Slater F.R."/>
            <person name="Bond P.L."/>
            <person name="Tyson G.W."/>
        </authorList>
    </citation>
    <scope>NUCLEOTIDE SEQUENCE [LARGE SCALE GENOMIC DNA]</scope>
    <source>
        <strain evidence="4">SK-01</strain>
    </source>
</reference>
<dbReference type="AlphaFoldDB" id="A0A084Y4U8"/>
<gene>
    <name evidence="3" type="primary">ltrA_1</name>
    <name evidence="3" type="ORF">CAPSK01_000576</name>
</gene>
<dbReference type="STRING" id="1457154.CAPSK01_000576"/>
<dbReference type="SUPFAM" id="SSF56672">
    <property type="entry name" value="DNA/RNA polymerases"/>
    <property type="match status" value="1"/>
</dbReference>
<evidence type="ECO:0000313" key="4">
    <source>
        <dbReference type="Proteomes" id="UP000019812"/>
    </source>
</evidence>
<dbReference type="PANTHER" id="PTHR34047:SF8">
    <property type="entry name" value="PROTEIN YKFC"/>
    <property type="match status" value="1"/>
</dbReference>
<evidence type="ECO:0000259" key="2">
    <source>
        <dbReference type="Pfam" id="PF00078"/>
    </source>
</evidence>
<protein>
    <submittedName>
        <fullName evidence="3">Group II intron-encoded protein LtrA</fullName>
    </submittedName>
</protein>
<organism evidence="3 4">
    <name type="scientific">Candidatus Accumulibacter vicinus</name>
    <dbReference type="NCBI Taxonomy" id="2954382"/>
    <lineage>
        <taxon>Bacteria</taxon>
        <taxon>Pseudomonadati</taxon>
        <taxon>Pseudomonadota</taxon>
        <taxon>Betaproteobacteria</taxon>
        <taxon>Candidatus Accumulibacter</taxon>
    </lineage>
</organism>
<dbReference type="EMBL" id="JDSS02000008">
    <property type="protein sequence ID" value="KFB69742.1"/>
    <property type="molecule type" value="Genomic_DNA"/>
</dbReference>
<dbReference type="InterPro" id="IPR000477">
    <property type="entry name" value="RT_dom"/>
</dbReference>
<proteinExistence type="inferred from homology"/>
<comment type="similarity">
    <text evidence="1">Belongs to the bacterial reverse transcriptase family.</text>
</comment>
<comment type="caution">
    <text evidence="3">The sequence shown here is derived from an EMBL/GenBank/DDBJ whole genome shotgun (WGS) entry which is preliminary data.</text>
</comment>
<dbReference type="InterPro" id="IPR043502">
    <property type="entry name" value="DNA/RNA_pol_sf"/>
</dbReference>
<dbReference type="InterPro" id="IPR051083">
    <property type="entry name" value="GrpII_Intron_Splice-Mob/Def"/>
</dbReference>
<evidence type="ECO:0000256" key="1">
    <source>
        <dbReference type="ARBA" id="ARBA00034120"/>
    </source>
</evidence>
<dbReference type="Proteomes" id="UP000019812">
    <property type="component" value="Unassembled WGS sequence"/>
</dbReference>
<dbReference type="RefSeq" id="WP_273702956.1">
    <property type="nucleotide sequence ID" value="NZ_JDSS02000008.1"/>
</dbReference>
<accession>A0A084Y4U8</accession>
<feature type="domain" description="Reverse transcriptase" evidence="2">
    <location>
        <begin position="71"/>
        <end position="247"/>
    </location>
</feature>